<organism evidence="1 2">
    <name type="scientific">Phenylobacterium zucineum (strain HLK1)</name>
    <dbReference type="NCBI Taxonomy" id="450851"/>
    <lineage>
        <taxon>Bacteria</taxon>
        <taxon>Pseudomonadati</taxon>
        <taxon>Pseudomonadota</taxon>
        <taxon>Alphaproteobacteria</taxon>
        <taxon>Caulobacterales</taxon>
        <taxon>Caulobacteraceae</taxon>
        <taxon>Phenylobacterium</taxon>
    </lineage>
</organism>
<dbReference type="Proteomes" id="UP000001868">
    <property type="component" value="Chromosome"/>
</dbReference>
<gene>
    <name evidence="1" type="ordered locus">PHZ_c1083</name>
</gene>
<dbReference type="KEGG" id="pzu:PHZ_c1083"/>
<keyword evidence="2" id="KW-1185">Reference proteome</keyword>
<accession>B4R7W4</accession>
<protein>
    <recommendedName>
        <fullName evidence="3">DUF1353 domain-containing protein</fullName>
    </recommendedName>
</protein>
<dbReference type="AlphaFoldDB" id="B4R7W4"/>
<dbReference type="EMBL" id="CP000747">
    <property type="protein sequence ID" value="ACG77497.1"/>
    <property type="molecule type" value="Genomic_DNA"/>
</dbReference>
<evidence type="ECO:0000313" key="2">
    <source>
        <dbReference type="Proteomes" id="UP000001868"/>
    </source>
</evidence>
<dbReference type="InterPro" id="IPR010767">
    <property type="entry name" value="Phage_CGC-2007_Cje0229"/>
</dbReference>
<sequence length="183" mass="20486">MTGIQVRIVRDHRIEKRRAAIVMQDWLYCYPPTGDVILVPKGYMTDFASIPPLADRLIDVFGDNVEAAVVHDWLYAVGQPGRREAADDLFRYALKEQGVGLVTRNAMHAAVKLGGGGAYGRAGEWDRRFGDPLTGKPLARSPFKRRTSAVVTRLSDCRRMESIAELGRLQSRFGSSQWPRAVR</sequence>
<dbReference type="Pfam" id="PF07087">
    <property type="entry name" value="DUF1353"/>
    <property type="match status" value="1"/>
</dbReference>
<dbReference type="STRING" id="450851.PHZ_c1083"/>
<proteinExistence type="predicted"/>
<reference evidence="1 2" key="1">
    <citation type="journal article" date="2008" name="BMC Genomics">
        <title>Complete genome of Phenylobacterium zucineum - a novel facultative intracellular bacterium isolated from human erythroleukemia cell line K562.</title>
        <authorList>
            <person name="Luo Y."/>
            <person name="Xu X."/>
            <person name="Ding Z."/>
            <person name="Liu Z."/>
            <person name="Zhang B."/>
            <person name="Yan Z."/>
            <person name="Sun J."/>
            <person name="Hu S."/>
            <person name="Hu X."/>
        </authorList>
    </citation>
    <scope>NUCLEOTIDE SEQUENCE [LARGE SCALE GENOMIC DNA]</scope>
    <source>
        <strain evidence="1 2">HLK1</strain>
    </source>
</reference>
<dbReference type="HOGENOM" id="CLU_1473895_0_0_5"/>
<name>B4R7W4_PHEZH</name>
<dbReference type="eggNOG" id="ENOG50337PW">
    <property type="taxonomic scope" value="Bacteria"/>
</dbReference>
<evidence type="ECO:0008006" key="3">
    <source>
        <dbReference type="Google" id="ProtNLM"/>
    </source>
</evidence>
<evidence type="ECO:0000313" key="1">
    <source>
        <dbReference type="EMBL" id="ACG77497.1"/>
    </source>
</evidence>